<evidence type="ECO:0000256" key="1">
    <source>
        <dbReference type="ARBA" id="ARBA00005417"/>
    </source>
</evidence>
<dbReference type="Pfam" id="PF00005">
    <property type="entry name" value="ABC_tran"/>
    <property type="match status" value="1"/>
</dbReference>
<dbReference type="GO" id="GO:0016887">
    <property type="term" value="F:ATP hydrolysis activity"/>
    <property type="evidence" value="ECO:0007669"/>
    <property type="project" value="InterPro"/>
</dbReference>
<evidence type="ECO:0000256" key="6">
    <source>
        <dbReference type="ARBA" id="ARBA00022741"/>
    </source>
</evidence>
<dbReference type="AlphaFoldDB" id="A0A090FJR6"/>
<dbReference type="CDD" id="cd03215">
    <property type="entry name" value="ABC_Carb_Monos_II"/>
    <property type="match status" value="1"/>
</dbReference>
<keyword evidence="5" id="KW-0677">Repeat</keyword>
<evidence type="ECO:0000256" key="8">
    <source>
        <dbReference type="ARBA" id="ARBA00022967"/>
    </source>
</evidence>
<dbReference type="EMBL" id="CCMZ01000023">
    <property type="protein sequence ID" value="CDX19211.1"/>
    <property type="molecule type" value="Genomic_DNA"/>
</dbReference>
<name>A0A090FJR6_MESPL</name>
<keyword evidence="8" id="KW-1278">Translocase</keyword>
<keyword evidence="3" id="KW-1003">Cell membrane</keyword>
<dbReference type="SMART" id="SM00382">
    <property type="entry name" value="AAA"/>
    <property type="match status" value="1"/>
</dbReference>
<dbReference type="InterPro" id="IPR003593">
    <property type="entry name" value="AAA+_ATPase"/>
</dbReference>
<gene>
    <name evidence="11" type="ORF">MPL3356_30065</name>
</gene>
<evidence type="ECO:0000256" key="9">
    <source>
        <dbReference type="ARBA" id="ARBA00023136"/>
    </source>
</evidence>
<proteinExistence type="inferred from homology"/>
<evidence type="ECO:0000256" key="4">
    <source>
        <dbReference type="ARBA" id="ARBA00022597"/>
    </source>
</evidence>
<dbReference type="InterPro" id="IPR003439">
    <property type="entry name" value="ABC_transporter-like_ATP-bd"/>
</dbReference>
<keyword evidence="6" id="KW-0547">Nucleotide-binding</keyword>
<evidence type="ECO:0000256" key="5">
    <source>
        <dbReference type="ARBA" id="ARBA00022737"/>
    </source>
</evidence>
<dbReference type="Proteomes" id="UP000045285">
    <property type="component" value="Unassembled WGS sequence"/>
</dbReference>
<dbReference type="PROSITE" id="PS50893">
    <property type="entry name" value="ABC_TRANSPORTER_2"/>
    <property type="match status" value="1"/>
</dbReference>
<keyword evidence="7 11" id="KW-0067">ATP-binding</keyword>
<keyword evidence="2" id="KW-0813">Transport</keyword>
<sequence>MRDGRSVAVLEGPELTRRGLVQAIVGGAVEHLPKSRDATHGEVMLSARGLRRLPRVSEASFDLHRGEVLGLGGLVGAGRSELARLLYGADRPDAGTMTIEGRPFAPRSPAGAVRAGLGLVPEERRTEGLLLGKSIAFNLSLGNLTPLLASPLLPFISPRKRARLAQATIRDLSIRAGSPEQPVGRLSGGNQQKVVIGRWLRSKPKILILDEPTRGVDIGARGEIHRLIRALAADGMAVLVISSEPDELPDLCDRVLVMAEGRIVRELAGTDLTRSAIIEASYAETEERVPA</sequence>
<dbReference type="EC" id="3.6.3.17" evidence="11"/>
<keyword evidence="9" id="KW-0472">Membrane</keyword>
<evidence type="ECO:0000256" key="7">
    <source>
        <dbReference type="ARBA" id="ARBA00022840"/>
    </source>
</evidence>
<accession>A0A090FJR6</accession>
<evidence type="ECO:0000313" key="12">
    <source>
        <dbReference type="Proteomes" id="UP000045285"/>
    </source>
</evidence>
<dbReference type="PANTHER" id="PTHR43790:SF3">
    <property type="entry name" value="D-ALLOSE IMPORT ATP-BINDING PROTEIN ALSA-RELATED"/>
    <property type="match status" value="1"/>
</dbReference>
<reference evidence="12" key="1">
    <citation type="submission" date="2014-08" db="EMBL/GenBank/DDBJ databases">
        <authorList>
            <person name="Moulin L."/>
        </authorList>
    </citation>
    <scope>NUCLEOTIDE SEQUENCE [LARGE SCALE GENOMIC DNA]</scope>
</reference>
<comment type="similarity">
    <text evidence="1">Belongs to the ABC transporter superfamily.</text>
</comment>
<keyword evidence="4" id="KW-0762">Sugar transport</keyword>
<dbReference type="PANTHER" id="PTHR43790">
    <property type="entry name" value="CARBOHYDRATE TRANSPORT ATP-BINDING PROTEIN MG119-RELATED"/>
    <property type="match status" value="1"/>
</dbReference>
<dbReference type="InterPro" id="IPR050107">
    <property type="entry name" value="ABC_carbohydrate_import_ATPase"/>
</dbReference>
<evidence type="ECO:0000256" key="2">
    <source>
        <dbReference type="ARBA" id="ARBA00022448"/>
    </source>
</evidence>
<keyword evidence="12" id="KW-1185">Reference proteome</keyword>
<dbReference type="SUPFAM" id="SSF52540">
    <property type="entry name" value="P-loop containing nucleoside triphosphate hydrolases"/>
    <property type="match status" value="1"/>
</dbReference>
<keyword evidence="11" id="KW-0378">Hydrolase</keyword>
<feature type="domain" description="ABC transporter" evidence="10">
    <location>
        <begin position="39"/>
        <end position="285"/>
    </location>
</feature>
<evidence type="ECO:0000256" key="3">
    <source>
        <dbReference type="ARBA" id="ARBA00022475"/>
    </source>
</evidence>
<dbReference type="GO" id="GO:0005524">
    <property type="term" value="F:ATP binding"/>
    <property type="evidence" value="ECO:0007669"/>
    <property type="project" value="UniProtKB-KW"/>
</dbReference>
<dbReference type="InterPro" id="IPR017871">
    <property type="entry name" value="ABC_transporter-like_CS"/>
</dbReference>
<organism evidence="11 12">
    <name type="scientific">Mesorhizobium plurifarium</name>
    <dbReference type="NCBI Taxonomy" id="69974"/>
    <lineage>
        <taxon>Bacteria</taxon>
        <taxon>Pseudomonadati</taxon>
        <taxon>Pseudomonadota</taxon>
        <taxon>Alphaproteobacteria</taxon>
        <taxon>Hyphomicrobiales</taxon>
        <taxon>Phyllobacteriaceae</taxon>
        <taxon>Mesorhizobium</taxon>
    </lineage>
</organism>
<evidence type="ECO:0000259" key="10">
    <source>
        <dbReference type="PROSITE" id="PS50893"/>
    </source>
</evidence>
<dbReference type="Gene3D" id="3.40.50.300">
    <property type="entry name" value="P-loop containing nucleotide triphosphate hydrolases"/>
    <property type="match status" value="1"/>
</dbReference>
<dbReference type="InterPro" id="IPR027417">
    <property type="entry name" value="P-loop_NTPase"/>
</dbReference>
<dbReference type="PROSITE" id="PS00211">
    <property type="entry name" value="ABC_TRANSPORTER_1"/>
    <property type="match status" value="1"/>
</dbReference>
<protein>
    <submittedName>
        <fullName evidence="11">Ribose import ATP-binding protein RbsA</fullName>
        <ecNumber evidence="11">3.6.3.17</ecNumber>
    </submittedName>
</protein>
<evidence type="ECO:0000313" key="11">
    <source>
        <dbReference type="EMBL" id="CDX19211.1"/>
    </source>
</evidence>